<dbReference type="Proteomes" id="UP000695007">
    <property type="component" value="Unplaced"/>
</dbReference>
<gene>
    <name evidence="3" type="primary">LOC105363185</name>
</gene>
<sequence length="485" mass="54214">MSKASQPVSLVLGVYLSISREKMLRYAIYLSLVCAMFLKIIEASPAESDRRSRSIWPFSSTELRAEDLISEENKLILKKAGLEKSLDLSGHPLWKVHKYEGVDVKPVHIETQVIKSDSSIQEPSITAPVVKAVSSTSTSAPIDLSFLDDLGGLASLLPDPKPDEDKISDFIADTIKKEEENHPGFFKHLWWKIWGAPADKVNDIKDKTSGLISSLFSVGQKAVSRDKEDEVLTIYLPETQGSYAAVFLPARSQDIKQQALLFPSKEPVAQLPQKVEPRVPALPLNHANELTQPLAERPRLEATKPVARPVAANSEFSRSEAWIQSWTPHAAYSVHVQGPAGPTTPQPLAEDPLDQYQRKVSQLDPEHQEKTQVELEEEPRKKEKVGGTADDPKGKEVAATEVQVQEEPKKEVTTERGRELIRGLKIPDALLKKFQVNSKDVQAILNDKESATKASERLRTLQREFEMRKDQLSYAFASPKKRKEE</sequence>
<dbReference type="GeneID" id="105363185"/>
<organism evidence="2 3">
    <name type="scientific">Ceratosolen solmsi marchali</name>
    <dbReference type="NCBI Taxonomy" id="326594"/>
    <lineage>
        <taxon>Eukaryota</taxon>
        <taxon>Metazoa</taxon>
        <taxon>Ecdysozoa</taxon>
        <taxon>Arthropoda</taxon>
        <taxon>Hexapoda</taxon>
        <taxon>Insecta</taxon>
        <taxon>Pterygota</taxon>
        <taxon>Neoptera</taxon>
        <taxon>Endopterygota</taxon>
        <taxon>Hymenoptera</taxon>
        <taxon>Apocrita</taxon>
        <taxon>Proctotrupomorpha</taxon>
        <taxon>Chalcidoidea</taxon>
        <taxon>Agaonidae</taxon>
        <taxon>Agaoninae</taxon>
        <taxon>Ceratosolen</taxon>
    </lineage>
</organism>
<proteinExistence type="predicted"/>
<feature type="region of interest" description="Disordered" evidence="1">
    <location>
        <begin position="290"/>
        <end position="318"/>
    </location>
</feature>
<feature type="region of interest" description="Disordered" evidence="1">
    <location>
        <begin position="362"/>
        <end position="414"/>
    </location>
</feature>
<dbReference type="KEGG" id="csol:105363185"/>
<dbReference type="AlphaFoldDB" id="A0AAJ6YJB1"/>
<accession>A0AAJ6YJB1</accession>
<evidence type="ECO:0000256" key="1">
    <source>
        <dbReference type="SAM" id="MobiDB-lite"/>
    </source>
</evidence>
<feature type="compositionally biased region" description="Basic and acidic residues" evidence="1">
    <location>
        <begin position="364"/>
        <end position="398"/>
    </location>
</feature>
<reference evidence="3" key="1">
    <citation type="submission" date="2025-08" db="UniProtKB">
        <authorList>
            <consortium name="RefSeq"/>
        </authorList>
    </citation>
    <scope>IDENTIFICATION</scope>
</reference>
<keyword evidence="2" id="KW-1185">Reference proteome</keyword>
<evidence type="ECO:0000313" key="2">
    <source>
        <dbReference type="Proteomes" id="UP000695007"/>
    </source>
</evidence>
<protein>
    <submittedName>
        <fullName evidence="3">Uncharacterized protein LOC105363185</fullName>
    </submittedName>
</protein>
<evidence type="ECO:0000313" key="3">
    <source>
        <dbReference type="RefSeq" id="XP_011499107.1"/>
    </source>
</evidence>
<dbReference type="RefSeq" id="XP_011499107.1">
    <property type="nucleotide sequence ID" value="XM_011500805.1"/>
</dbReference>
<name>A0AAJ6YJB1_9HYME</name>